<organism evidence="1 2">
    <name type="scientific">Megaselia scalaris</name>
    <name type="common">Humpbacked fly</name>
    <name type="synonym">Phora scalaris</name>
    <dbReference type="NCBI Taxonomy" id="36166"/>
    <lineage>
        <taxon>Eukaryota</taxon>
        <taxon>Metazoa</taxon>
        <taxon>Ecdysozoa</taxon>
        <taxon>Arthropoda</taxon>
        <taxon>Hexapoda</taxon>
        <taxon>Insecta</taxon>
        <taxon>Pterygota</taxon>
        <taxon>Neoptera</taxon>
        <taxon>Endopterygota</taxon>
        <taxon>Diptera</taxon>
        <taxon>Brachycera</taxon>
        <taxon>Muscomorpha</taxon>
        <taxon>Platypezoidea</taxon>
        <taxon>Phoridae</taxon>
        <taxon>Megaseliini</taxon>
        <taxon>Megaselia</taxon>
    </lineage>
</organism>
<dbReference type="HOGENOM" id="CLU_1422987_0_0_1"/>
<sequence length="191" mass="21813">MCFKKFFWDAIRTSSFVFFCLWIAVRWGEGTTLPTVSAPFFETSVALSCLNSLFENILLLKELGLEDTVKYFLKDILSNGPFIRHLIVWTFYRKLILDPHKDEQNTWSCVKAAGGVSEKFQTLRGFAQGDALSCSLFNTWLLKSILRNRNPLPSSLNQSSHFSPGTRPSIAQKFINIFTSQPSHLNPRILK</sequence>
<dbReference type="EMBL" id="CAQQ02389752">
    <property type="status" value="NOT_ANNOTATED_CDS"/>
    <property type="molecule type" value="Genomic_DNA"/>
</dbReference>
<proteinExistence type="predicted"/>
<dbReference type="Proteomes" id="UP000015102">
    <property type="component" value="Unassembled WGS sequence"/>
</dbReference>
<accession>T1GTY7</accession>
<reference evidence="2" key="1">
    <citation type="submission" date="2013-02" db="EMBL/GenBank/DDBJ databases">
        <authorList>
            <person name="Hughes D."/>
        </authorList>
    </citation>
    <scope>NUCLEOTIDE SEQUENCE</scope>
    <source>
        <strain>Durham</strain>
        <strain evidence="2">NC isolate 2 -- Noor lab</strain>
    </source>
</reference>
<protein>
    <submittedName>
        <fullName evidence="1">Uncharacterized protein</fullName>
    </submittedName>
</protein>
<dbReference type="EMBL" id="CAQQ02389753">
    <property type="status" value="NOT_ANNOTATED_CDS"/>
    <property type="molecule type" value="Genomic_DNA"/>
</dbReference>
<evidence type="ECO:0000313" key="2">
    <source>
        <dbReference type="Proteomes" id="UP000015102"/>
    </source>
</evidence>
<keyword evidence="2" id="KW-1185">Reference proteome</keyword>
<reference evidence="1" key="2">
    <citation type="submission" date="2015-06" db="UniProtKB">
        <authorList>
            <consortium name="EnsemblMetazoa"/>
        </authorList>
    </citation>
    <scope>IDENTIFICATION</scope>
</reference>
<evidence type="ECO:0000313" key="1">
    <source>
        <dbReference type="EnsemblMetazoa" id="MESCA007186-PA"/>
    </source>
</evidence>
<dbReference type="AlphaFoldDB" id="T1GTY7"/>
<dbReference type="EnsemblMetazoa" id="MESCA007186-RA">
    <property type="protein sequence ID" value="MESCA007186-PA"/>
    <property type="gene ID" value="MESCA007186"/>
</dbReference>
<name>T1GTY7_MEGSC</name>